<proteinExistence type="inferred from homology"/>
<dbReference type="AlphaFoldDB" id="A0A8J4G9A0"/>
<evidence type="ECO:0000313" key="3">
    <source>
        <dbReference type="Proteomes" id="UP000722791"/>
    </source>
</evidence>
<dbReference type="InterPro" id="IPR036208">
    <property type="entry name" value="VHL_sf"/>
</dbReference>
<dbReference type="CDD" id="cd05468">
    <property type="entry name" value="pVHL"/>
    <property type="match status" value="1"/>
</dbReference>
<accession>A0A8J4G9A0</accession>
<comment type="caution">
    <text evidence="2">The sequence shown here is derived from an EMBL/GenBank/DDBJ whole genome shotgun (WGS) entry which is preliminary data.</text>
</comment>
<evidence type="ECO:0000313" key="2">
    <source>
        <dbReference type="EMBL" id="GIM02572.1"/>
    </source>
</evidence>
<dbReference type="OrthoDB" id="545062at2759"/>
<evidence type="ECO:0000256" key="1">
    <source>
        <dbReference type="ARBA" id="ARBA00010057"/>
    </source>
</evidence>
<organism evidence="2 3">
    <name type="scientific">Volvox reticuliferus</name>
    <dbReference type="NCBI Taxonomy" id="1737510"/>
    <lineage>
        <taxon>Eukaryota</taxon>
        <taxon>Viridiplantae</taxon>
        <taxon>Chlorophyta</taxon>
        <taxon>core chlorophytes</taxon>
        <taxon>Chlorophyceae</taxon>
        <taxon>CS clade</taxon>
        <taxon>Chlamydomonadales</taxon>
        <taxon>Volvocaceae</taxon>
        <taxon>Volvox</taxon>
    </lineage>
</organism>
<dbReference type="InterPro" id="IPR037140">
    <property type="entry name" value="VHL_beta_dom_sf"/>
</dbReference>
<sequence length="514" mass="55459">MGLSHSINRLRAAMESPEQPRSSRKWLFEDGDIVSSINSRFAVNMCYTNRTNHVVEAFWLNFEGKEVSYGLINPGATHLVCTFLTHPWVFRKYENREEVLIVHGKPVAWPNQTHPFVDIEEAPILPWNTTAHPSTFKVADPAFARDVQNLLLAYYAQRKANGRSCDVAGCRSGIGKSRRSSTGGVLDADTFPSKAGLPCCGFQLWRWRGLENCNALQTAPTVHLPTRSMAAVATRLSSGGAPSFPPFATLATLPHSPSQSCAQLQPEDGLVGKLPFDIVLEIIAKMAPTLRDYKAVQKDDIEMMPRGVEPAKGPVAFMASRILGPSPPPAPLADPQVWFAAANNGAHAAVPPGLGEVGALLVENDPLLPQQMQQPPDNQQLEALPANPGALPRQAAEVLLYMEATVLANVALAHAYQMAVQQEVQAVALMRFLWAQAAAQQAQQRQQQQQQGEGGYQGLPQEQNGLAAVDDDQEAGSQYGDAVGDEVVEHGAANGQVGAAEGGDEAFQDANAGW</sequence>
<dbReference type="EMBL" id="BNCQ01000012">
    <property type="protein sequence ID" value="GIM02572.1"/>
    <property type="molecule type" value="Genomic_DNA"/>
</dbReference>
<dbReference type="SUPFAM" id="SSF49468">
    <property type="entry name" value="VHL"/>
    <property type="match status" value="1"/>
</dbReference>
<dbReference type="InterPro" id="IPR022772">
    <property type="entry name" value="VHL_tumour_suppress_b/a_dom"/>
</dbReference>
<comment type="similarity">
    <text evidence="1">Belongs to the VHL family.</text>
</comment>
<name>A0A8J4G9A0_9CHLO</name>
<protein>
    <submittedName>
        <fullName evidence="2">Uncharacterized protein</fullName>
    </submittedName>
</protein>
<reference evidence="2" key="1">
    <citation type="journal article" date="2021" name="Proc. Natl. Acad. Sci. U.S.A.">
        <title>Three genomes in the algal genus Volvox reveal the fate of a haploid sex-determining region after a transition to homothallism.</title>
        <authorList>
            <person name="Yamamoto K."/>
            <person name="Hamaji T."/>
            <person name="Kawai-Toyooka H."/>
            <person name="Matsuzaki R."/>
            <person name="Takahashi F."/>
            <person name="Nishimura Y."/>
            <person name="Kawachi M."/>
            <person name="Noguchi H."/>
            <person name="Minakuchi Y."/>
            <person name="Umen J.G."/>
            <person name="Toyoda A."/>
            <person name="Nozaki H."/>
        </authorList>
    </citation>
    <scope>NUCLEOTIDE SEQUENCE</scope>
    <source>
        <strain evidence="2">NIES-3785</strain>
    </source>
</reference>
<dbReference type="Proteomes" id="UP000722791">
    <property type="component" value="Unassembled WGS sequence"/>
</dbReference>
<dbReference type="Pfam" id="PF01847">
    <property type="entry name" value="VHL"/>
    <property type="match status" value="1"/>
</dbReference>
<dbReference type="InterPro" id="IPR024053">
    <property type="entry name" value="VHL_beta_dom"/>
</dbReference>
<dbReference type="Gene3D" id="2.60.40.780">
    <property type="entry name" value="von Hippel-Lindau disease tumour suppressor, beta domain"/>
    <property type="match status" value="1"/>
</dbReference>
<gene>
    <name evidence="2" type="ORF">Vretimale_7454</name>
</gene>